<dbReference type="RefSeq" id="WP_013681665.1">
    <property type="nucleotide sequence ID" value="NC_015318.1"/>
</dbReference>
<proteinExistence type="predicted"/>
<name>F2LV40_HIPMA</name>
<keyword evidence="3" id="KW-1185">Reference proteome</keyword>
<dbReference type="OrthoDB" id="5391691at2"/>
<reference evidence="2 3" key="1">
    <citation type="journal article" date="2011" name="Stand. Genomic Sci.">
        <title>Complete genome sequence of the thermophilic sulfur-reducer Hippea maritima type strain (MH(2)).</title>
        <authorList>
            <person name="Huntemann M."/>
            <person name="Lu M."/>
            <person name="Nolan M."/>
            <person name="Lapidus A."/>
            <person name="Lucas S."/>
            <person name="Hammon N."/>
            <person name="Deshpande S."/>
            <person name="Cheng J.F."/>
            <person name="Tapia R."/>
            <person name="Han C."/>
            <person name="Goodwin L."/>
            <person name="Pitluck S."/>
            <person name="Liolios K."/>
            <person name="Pagani I."/>
            <person name="Ivanova N."/>
            <person name="Ovchinikova G."/>
            <person name="Pati A."/>
            <person name="Chen A."/>
            <person name="Palaniappan K."/>
            <person name="Land M."/>
            <person name="Hauser L."/>
            <person name="Jeffries C.D."/>
            <person name="Detter J.C."/>
            <person name="Brambilla E.M."/>
            <person name="Rohde M."/>
            <person name="Spring S."/>
            <person name="Goker M."/>
            <person name="Woyke T."/>
            <person name="Bristow J."/>
            <person name="Eisen J.A."/>
            <person name="Markowitz V."/>
            <person name="Hugenholtz P."/>
            <person name="Kyrpides N.C."/>
            <person name="Klenk H.P."/>
            <person name="Mavromatis K."/>
        </authorList>
    </citation>
    <scope>NUCLEOTIDE SEQUENCE [LARGE SCALE GENOMIC DNA]</scope>
    <source>
        <strain evidence="3">ATCC 700847 / DSM 10411 / MH2</strain>
    </source>
</reference>
<feature type="coiled-coil region" evidence="1">
    <location>
        <begin position="227"/>
        <end position="254"/>
    </location>
</feature>
<dbReference type="STRING" id="760142.Hipma_0654"/>
<dbReference type="InterPro" id="IPR011335">
    <property type="entry name" value="Restrct_endonuc-II-like"/>
</dbReference>
<evidence type="ECO:0008006" key="4">
    <source>
        <dbReference type="Google" id="ProtNLM"/>
    </source>
</evidence>
<accession>F2LV40</accession>
<sequence>MLEKVISENIDKVLADYSNLLGNRKDYVGASDIGQCERKVVLSKVENVDTSAEQKTVMLRGHLSENVVGDILEKAGLYFKRQYEVIHPQYSFIRAHIDFLFQAKNGTKGVLEVKTTTGIPDEPYMSWVLQLQMQMNLVKLRFPQDEVKGAILVLDLSSGEIKEFNGFTPNSNIFAVLVEKAKRIYEKVRNNDKQNLKTEVSFLCGSCPFKATCPEWSGDEQKVSDDIRRLVEYYKSLAEDEKELKKEKEAVKQDLIKVIGEGELKFNGNKVTVKNTVRKSLDSKALQKELPEIYERFLTEREMVYFRVD</sequence>
<dbReference type="EMBL" id="CP002606">
    <property type="protein sequence ID" value="AEA33624.1"/>
    <property type="molecule type" value="Genomic_DNA"/>
</dbReference>
<dbReference type="SUPFAM" id="SSF52980">
    <property type="entry name" value="Restriction endonuclease-like"/>
    <property type="match status" value="1"/>
</dbReference>
<gene>
    <name evidence="2" type="ordered locus">Hipma_0654</name>
</gene>
<organism evidence="2 3">
    <name type="scientific">Hippea maritima (strain ATCC 700847 / DSM 10411 / MH2)</name>
    <dbReference type="NCBI Taxonomy" id="760142"/>
    <lineage>
        <taxon>Bacteria</taxon>
        <taxon>Pseudomonadati</taxon>
        <taxon>Campylobacterota</taxon>
        <taxon>Desulfurellia</taxon>
        <taxon>Desulfurellales</taxon>
        <taxon>Hippeaceae</taxon>
        <taxon>Hippea</taxon>
    </lineage>
</organism>
<dbReference type="HOGENOM" id="CLU_882152_0_0_7"/>
<dbReference type="InParanoid" id="F2LV40"/>
<dbReference type="Proteomes" id="UP000008139">
    <property type="component" value="Chromosome"/>
</dbReference>
<dbReference type="eggNOG" id="COG5377">
    <property type="taxonomic scope" value="Bacteria"/>
</dbReference>
<dbReference type="InterPro" id="IPR011604">
    <property type="entry name" value="PDDEXK-like_dom_sf"/>
</dbReference>
<evidence type="ECO:0000313" key="2">
    <source>
        <dbReference type="EMBL" id="AEA33624.1"/>
    </source>
</evidence>
<reference evidence="3" key="2">
    <citation type="submission" date="2011-03" db="EMBL/GenBank/DDBJ databases">
        <title>The complete genome of Hippea maritima DSM 10411.</title>
        <authorList>
            <consortium name="US DOE Joint Genome Institute (JGI-PGF)"/>
            <person name="Lucas S."/>
            <person name="Copeland A."/>
            <person name="Lapidus A."/>
            <person name="Bruce D."/>
            <person name="Goodwin L."/>
            <person name="Pitluck S."/>
            <person name="Peters L."/>
            <person name="Kyrpides N."/>
            <person name="Mavromatis K."/>
            <person name="Pagani I."/>
            <person name="Ivanova N."/>
            <person name="Mikhailova N."/>
            <person name="Lu M."/>
            <person name="Detter J.C."/>
            <person name="Tapia R."/>
            <person name="Han C."/>
            <person name="Land M."/>
            <person name="Hauser L."/>
            <person name="Markowitz V."/>
            <person name="Cheng J.-F."/>
            <person name="Hugenholtz P."/>
            <person name="Woyke T."/>
            <person name="Wu D."/>
            <person name="Spring S."/>
            <person name="Schroeder M."/>
            <person name="Brambilla E."/>
            <person name="Klenk H.-P."/>
            <person name="Eisen J.A."/>
        </authorList>
    </citation>
    <scope>NUCLEOTIDE SEQUENCE [LARGE SCALE GENOMIC DNA]</scope>
    <source>
        <strain evidence="3">ATCC 700847 / DSM 10411 / MH2</strain>
    </source>
</reference>
<dbReference type="Gene3D" id="3.90.320.10">
    <property type="match status" value="1"/>
</dbReference>
<dbReference type="KEGG" id="hmr:Hipma_0654"/>
<protein>
    <recommendedName>
        <fullName evidence="4">DUF83 domain-containing protein</fullName>
    </recommendedName>
</protein>
<evidence type="ECO:0000313" key="3">
    <source>
        <dbReference type="Proteomes" id="UP000008139"/>
    </source>
</evidence>
<dbReference type="AlphaFoldDB" id="F2LV40"/>
<keyword evidence="1" id="KW-0175">Coiled coil</keyword>
<evidence type="ECO:0000256" key="1">
    <source>
        <dbReference type="SAM" id="Coils"/>
    </source>
</evidence>